<dbReference type="EMBL" id="BDSP01000253">
    <property type="protein sequence ID" value="GAX27147.1"/>
    <property type="molecule type" value="Genomic_DNA"/>
</dbReference>
<comment type="caution">
    <text evidence="2">The sequence shown here is derived from an EMBL/GenBank/DDBJ whole genome shotgun (WGS) entry which is preliminary data.</text>
</comment>
<dbReference type="AlphaFoldDB" id="A0A1Z5KLV1"/>
<proteinExistence type="predicted"/>
<organism evidence="2 3">
    <name type="scientific">Fistulifera solaris</name>
    <name type="common">Oleaginous diatom</name>
    <dbReference type="NCBI Taxonomy" id="1519565"/>
    <lineage>
        <taxon>Eukaryota</taxon>
        <taxon>Sar</taxon>
        <taxon>Stramenopiles</taxon>
        <taxon>Ochrophyta</taxon>
        <taxon>Bacillariophyta</taxon>
        <taxon>Bacillariophyceae</taxon>
        <taxon>Bacillariophycidae</taxon>
        <taxon>Naviculales</taxon>
        <taxon>Naviculaceae</taxon>
        <taxon>Fistulifera</taxon>
    </lineage>
</organism>
<protein>
    <submittedName>
        <fullName evidence="2">Uncharacterized protein</fullName>
    </submittedName>
</protein>
<feature type="compositionally biased region" description="Basic and acidic residues" evidence="1">
    <location>
        <begin position="246"/>
        <end position="261"/>
    </location>
</feature>
<evidence type="ECO:0000313" key="2">
    <source>
        <dbReference type="EMBL" id="GAX27147.1"/>
    </source>
</evidence>
<feature type="compositionally biased region" description="Basic residues" evidence="1">
    <location>
        <begin position="234"/>
        <end position="245"/>
    </location>
</feature>
<feature type="compositionally biased region" description="Basic and acidic residues" evidence="1">
    <location>
        <begin position="132"/>
        <end position="143"/>
    </location>
</feature>
<accession>A0A1Z5KLV1</accession>
<sequence>MADMTPRERTMNYSKAGGAIAIDCVQPSINHPSSYDTQPVPGVPKTISFDSSTHSIGSLESHTSESYYSRHTPGAPSHGFNHPQRREPVRGLSRSKSCESHDPFTRNLERSRPGKPDLVRGVARSKSYEAGPCHERRSSRRPEANSPPVRRVSRSKSYDEHVPVRCENVHCRPEPVRGVPRSISYESDLLESDLLVNSRHSSRPSELSNSMHSLQSTGTSSSSHEEFATEPSTTRKKRGSKRTPSKNKEINIRDTKDEAESVKDGKMDAYRAMVNISERTRKKKLNATSYVKITLGNGMAGYVKSVQQ</sequence>
<keyword evidence="3" id="KW-1185">Reference proteome</keyword>
<name>A0A1Z5KLV1_FISSO</name>
<evidence type="ECO:0000313" key="3">
    <source>
        <dbReference type="Proteomes" id="UP000198406"/>
    </source>
</evidence>
<reference evidence="2 3" key="1">
    <citation type="journal article" date="2015" name="Plant Cell">
        <title>Oil accumulation by the oleaginous diatom Fistulifera solaris as revealed by the genome and transcriptome.</title>
        <authorList>
            <person name="Tanaka T."/>
            <person name="Maeda Y."/>
            <person name="Veluchamy A."/>
            <person name="Tanaka M."/>
            <person name="Abida H."/>
            <person name="Marechal E."/>
            <person name="Bowler C."/>
            <person name="Muto M."/>
            <person name="Sunaga Y."/>
            <person name="Tanaka M."/>
            <person name="Yoshino T."/>
            <person name="Taniguchi T."/>
            <person name="Fukuda Y."/>
            <person name="Nemoto M."/>
            <person name="Matsumoto M."/>
            <person name="Wong P.S."/>
            <person name="Aburatani S."/>
            <person name="Fujibuchi W."/>
        </authorList>
    </citation>
    <scope>NUCLEOTIDE SEQUENCE [LARGE SCALE GENOMIC DNA]</scope>
    <source>
        <strain evidence="2 3">JPCC DA0580</strain>
    </source>
</reference>
<evidence type="ECO:0000256" key="1">
    <source>
        <dbReference type="SAM" id="MobiDB-lite"/>
    </source>
</evidence>
<feature type="compositionally biased region" description="Basic and acidic residues" evidence="1">
    <location>
        <begin position="96"/>
        <end position="118"/>
    </location>
</feature>
<feature type="region of interest" description="Disordered" evidence="1">
    <location>
        <begin position="200"/>
        <end position="261"/>
    </location>
</feature>
<dbReference type="InParanoid" id="A0A1Z5KLV1"/>
<feature type="compositionally biased region" description="Low complexity" evidence="1">
    <location>
        <begin position="210"/>
        <end position="222"/>
    </location>
</feature>
<feature type="compositionally biased region" description="Polar residues" evidence="1">
    <location>
        <begin position="48"/>
        <end position="69"/>
    </location>
</feature>
<dbReference type="Proteomes" id="UP000198406">
    <property type="component" value="Unassembled WGS sequence"/>
</dbReference>
<gene>
    <name evidence="2" type="ORF">FisN_13Lh306</name>
</gene>
<feature type="region of interest" description="Disordered" evidence="1">
    <location>
        <begin position="29"/>
        <end position="160"/>
    </location>
</feature>